<dbReference type="GO" id="GO:0008270">
    <property type="term" value="F:zinc ion binding"/>
    <property type="evidence" value="ECO:0007669"/>
    <property type="project" value="UniProtKB-KW"/>
</dbReference>
<evidence type="ECO:0000256" key="6">
    <source>
        <dbReference type="ARBA" id="ARBA00022833"/>
    </source>
</evidence>
<dbReference type="Proteomes" id="UP001142489">
    <property type="component" value="Unassembled WGS sequence"/>
</dbReference>
<evidence type="ECO:0000256" key="4">
    <source>
        <dbReference type="ARBA" id="ARBA00022723"/>
    </source>
</evidence>
<evidence type="ECO:0000256" key="2">
    <source>
        <dbReference type="ARBA" id="ARBA00004556"/>
    </source>
</evidence>
<gene>
    <name evidence="19" type="ORF">JRQ81_005287</name>
</gene>
<evidence type="ECO:0000259" key="17">
    <source>
        <dbReference type="Pfam" id="PF17751"/>
    </source>
</evidence>
<dbReference type="InterPro" id="IPR041611">
    <property type="entry name" value="SKICH"/>
</dbReference>
<dbReference type="FunFam" id="2.60.40.2840:FF:000002">
    <property type="entry name" value="Tax1-binding protein 1 isoform 2"/>
    <property type="match status" value="1"/>
</dbReference>
<feature type="coiled-coil region" evidence="16">
    <location>
        <begin position="136"/>
        <end position="443"/>
    </location>
</feature>
<feature type="domain" description="SKICH" evidence="17">
    <location>
        <begin position="27"/>
        <end position="126"/>
    </location>
</feature>
<evidence type="ECO:0000256" key="14">
    <source>
        <dbReference type="ARBA" id="ARBA00040931"/>
    </source>
</evidence>
<dbReference type="GO" id="GO:0048471">
    <property type="term" value="C:perinuclear region of cytoplasm"/>
    <property type="evidence" value="ECO:0007669"/>
    <property type="project" value="UniProtKB-SubCell"/>
</dbReference>
<evidence type="ECO:0000256" key="5">
    <source>
        <dbReference type="ARBA" id="ARBA00022771"/>
    </source>
</evidence>
<reference evidence="19" key="1">
    <citation type="journal article" date="2023" name="DNA Res.">
        <title>Chromosome-level genome assembly of Phrynocephalus forsythii using third-generation DNA sequencing and Hi-C analysis.</title>
        <authorList>
            <person name="Qi Y."/>
            <person name="Zhao W."/>
            <person name="Zhao Y."/>
            <person name="Niu C."/>
            <person name="Cao S."/>
            <person name="Zhang Y."/>
        </authorList>
    </citation>
    <scope>NUCLEOTIDE SEQUENCE</scope>
    <source>
        <tissue evidence="19">Muscle</tissue>
    </source>
</reference>
<dbReference type="CDD" id="cd21965">
    <property type="entry name" value="Zn-C2H2_CALCOCO1_TAX1BP1_like"/>
    <property type="match status" value="1"/>
</dbReference>
<evidence type="ECO:0000256" key="3">
    <source>
        <dbReference type="ARBA" id="ARBA00022490"/>
    </source>
</evidence>
<dbReference type="Gene3D" id="6.20.250.40">
    <property type="match status" value="1"/>
</dbReference>
<keyword evidence="10" id="KW-0206">Cytoskeleton</keyword>
<keyword evidence="9" id="KW-0472">Membrane</keyword>
<keyword evidence="7" id="KW-0072">Autophagy</keyword>
<dbReference type="Pfam" id="PF17751">
    <property type="entry name" value="SKICH"/>
    <property type="match status" value="1"/>
</dbReference>
<evidence type="ECO:0000256" key="16">
    <source>
        <dbReference type="SAM" id="Coils"/>
    </source>
</evidence>
<dbReference type="Pfam" id="PF18112">
    <property type="entry name" value="Zn-C2H2_12"/>
    <property type="match status" value="1"/>
</dbReference>
<dbReference type="InterPro" id="IPR041641">
    <property type="entry name" value="CALCOCO1/2_Zn_UBZ1"/>
</dbReference>
<evidence type="ECO:0000256" key="10">
    <source>
        <dbReference type="ARBA" id="ARBA00023212"/>
    </source>
</evidence>
<dbReference type="GO" id="GO:0016605">
    <property type="term" value="C:PML body"/>
    <property type="evidence" value="ECO:0007669"/>
    <property type="project" value="TreeGrafter"/>
</dbReference>
<evidence type="ECO:0000256" key="8">
    <source>
        <dbReference type="ARBA" id="ARBA00023054"/>
    </source>
</evidence>
<dbReference type="PANTHER" id="PTHR31915">
    <property type="entry name" value="SKICH DOMAIN-CONTAINING PROTEIN"/>
    <property type="match status" value="1"/>
</dbReference>
<evidence type="ECO:0000256" key="12">
    <source>
        <dbReference type="ARBA" id="ARBA00037854"/>
    </source>
</evidence>
<comment type="caution">
    <text evidence="19">The sequence shown here is derived from an EMBL/GenBank/DDBJ whole genome shotgun (WGS) entry which is preliminary data.</text>
</comment>
<evidence type="ECO:0000313" key="20">
    <source>
        <dbReference type="Proteomes" id="UP001142489"/>
    </source>
</evidence>
<evidence type="ECO:0000259" key="18">
    <source>
        <dbReference type="Pfam" id="PF18112"/>
    </source>
</evidence>
<keyword evidence="8 16" id="KW-0175">Coiled coil</keyword>
<keyword evidence="11" id="KW-0968">Cytoplasmic vesicle</keyword>
<dbReference type="EMBL" id="JAPFRF010000012">
    <property type="protein sequence ID" value="KAJ7313680.1"/>
    <property type="molecule type" value="Genomic_DNA"/>
</dbReference>
<protein>
    <recommendedName>
        <fullName evidence="14">Calcium-binding and coiled-coil domain-containing protein 2</fullName>
    </recommendedName>
    <alternativeName>
        <fullName evidence="15">Nuclear domain 10 protein NDP52</fullName>
    </alternativeName>
</protein>
<dbReference type="GO" id="GO:0098792">
    <property type="term" value="P:xenophagy"/>
    <property type="evidence" value="ECO:0007669"/>
    <property type="project" value="TreeGrafter"/>
</dbReference>
<dbReference type="GO" id="GO:0000421">
    <property type="term" value="C:autophagosome membrane"/>
    <property type="evidence" value="ECO:0007669"/>
    <property type="project" value="UniProtKB-SubCell"/>
</dbReference>
<dbReference type="AlphaFoldDB" id="A0A9Q1AV60"/>
<dbReference type="OrthoDB" id="10015001at2759"/>
<evidence type="ECO:0000256" key="1">
    <source>
        <dbReference type="ARBA" id="ARBA00004245"/>
    </source>
</evidence>
<dbReference type="PANTHER" id="PTHR31915:SF4">
    <property type="entry name" value="CALCIUM-BINDING AND COILED-COIL DOMAIN-CONTAINING PROTEIN 2"/>
    <property type="match status" value="1"/>
</dbReference>
<dbReference type="GO" id="GO:1901098">
    <property type="term" value="P:positive regulation of autophagosome maturation"/>
    <property type="evidence" value="ECO:0007669"/>
    <property type="project" value="TreeGrafter"/>
</dbReference>
<feature type="domain" description="UBZ1-type" evidence="18">
    <location>
        <begin position="486"/>
        <end position="511"/>
    </location>
</feature>
<evidence type="ECO:0000313" key="19">
    <source>
        <dbReference type="EMBL" id="KAJ7313680.1"/>
    </source>
</evidence>
<dbReference type="GO" id="GO:0031410">
    <property type="term" value="C:cytoplasmic vesicle"/>
    <property type="evidence" value="ECO:0007669"/>
    <property type="project" value="UniProtKB-KW"/>
</dbReference>
<keyword evidence="20" id="KW-1185">Reference proteome</keyword>
<dbReference type="CDD" id="cd21968">
    <property type="entry name" value="Zn-C2H2_CALCOCO2"/>
    <property type="match status" value="1"/>
</dbReference>
<dbReference type="GO" id="GO:0005856">
    <property type="term" value="C:cytoskeleton"/>
    <property type="evidence" value="ECO:0007669"/>
    <property type="project" value="UniProtKB-SubCell"/>
</dbReference>
<evidence type="ECO:0000256" key="15">
    <source>
        <dbReference type="ARBA" id="ARBA00041519"/>
    </source>
</evidence>
<evidence type="ECO:0000256" key="9">
    <source>
        <dbReference type="ARBA" id="ARBA00023136"/>
    </source>
</evidence>
<comment type="subcellular location">
    <subcellularLocation>
        <location evidence="1">Cytoplasm</location>
        <location evidence="1">Cytoskeleton</location>
    </subcellularLocation>
    <subcellularLocation>
        <location evidence="2">Cytoplasm</location>
        <location evidence="2">Perinuclear region</location>
    </subcellularLocation>
    <subcellularLocation>
        <location evidence="12">Cytoplasmic vesicle</location>
        <location evidence="12">Autophagosome membrane</location>
        <topology evidence="12">Peripheral membrane protein</topology>
    </subcellularLocation>
</comment>
<organism evidence="19 20">
    <name type="scientific">Phrynocephalus forsythii</name>
    <dbReference type="NCBI Taxonomy" id="171643"/>
    <lineage>
        <taxon>Eukaryota</taxon>
        <taxon>Metazoa</taxon>
        <taxon>Chordata</taxon>
        <taxon>Craniata</taxon>
        <taxon>Vertebrata</taxon>
        <taxon>Euteleostomi</taxon>
        <taxon>Lepidosauria</taxon>
        <taxon>Squamata</taxon>
        <taxon>Bifurcata</taxon>
        <taxon>Unidentata</taxon>
        <taxon>Episquamata</taxon>
        <taxon>Toxicofera</taxon>
        <taxon>Iguania</taxon>
        <taxon>Acrodonta</taxon>
        <taxon>Agamidae</taxon>
        <taxon>Agaminae</taxon>
        <taxon>Phrynocephalus</taxon>
    </lineage>
</organism>
<evidence type="ECO:0000256" key="11">
    <source>
        <dbReference type="ARBA" id="ARBA00023329"/>
    </source>
</evidence>
<keyword evidence="4" id="KW-0479">Metal-binding</keyword>
<sequence>MEALVCDQLEEPPASAVLLDSCHFSQVIFTDVEKFYIPGADVTCHYTLSEHITPQKKDWVGIFRVGWKTTREYYTFMWATLPSDSNSNLQQLLFKAYYLPTDDEYYQFCYIDQDGQVRGASVPFQFRAEAEDDMLVVTTQGEVEQIEQQNTALLQENQKLKEKESALQQQKEDLQERIRTIEEEKWELEDKVRLLQAATVELERAQNLQALEKKAAQAEVVALTEENRKLQKEQEEQKRKLEDKVHLLQAANVELERAQNLQGLEKKAALAEIAALTEENRKLQKEQEDLQRSLDTLRSSYEKLSLEVNHFKNQIAGLEAQNSSTEKELQQIKEEKRKLLIEQERLENNLKTTQSHVDQLQSQAQNQQKEVQKLKGVNQENAKQLQQLKEENYQLNEALLSQQHLEEELEEKTHLLQTLQKEINQKEKANQNLRRENEGLMACLPKMIDDEPVGLLTQSAQNSGLLFGNPYSAPTEIPATDLDSVKRCPVCKKVFSTDVGEQQFADHVGSHILECPFCPETFDKSNKQVYEDHIYCHHLD</sequence>
<accession>A0A9Q1AV60</accession>
<name>A0A9Q1AV60_9SAUR</name>
<evidence type="ECO:0000256" key="7">
    <source>
        <dbReference type="ARBA" id="ARBA00023006"/>
    </source>
</evidence>
<dbReference type="Gene3D" id="2.60.40.2840">
    <property type="match status" value="1"/>
</dbReference>
<proteinExistence type="inferred from homology"/>
<keyword evidence="5" id="KW-0863">Zinc-finger</keyword>
<dbReference type="InterPro" id="IPR051002">
    <property type="entry name" value="UBA_autophagy_assoc_protein"/>
</dbReference>
<comment type="similarity">
    <text evidence="13">Belongs to the CALCOCO family.</text>
</comment>
<keyword evidence="6" id="KW-0862">Zinc</keyword>
<keyword evidence="3" id="KW-0963">Cytoplasm</keyword>
<evidence type="ECO:0000256" key="13">
    <source>
        <dbReference type="ARBA" id="ARBA00037963"/>
    </source>
</evidence>